<dbReference type="Gene3D" id="3.30.420.240">
    <property type="match status" value="1"/>
</dbReference>
<organism evidence="1">
    <name type="scientific">viral metagenome</name>
    <dbReference type="NCBI Taxonomy" id="1070528"/>
    <lineage>
        <taxon>unclassified sequences</taxon>
        <taxon>metagenomes</taxon>
        <taxon>organismal metagenomes</taxon>
    </lineage>
</organism>
<accession>A0A6M3KYV0</accession>
<evidence type="ECO:0000313" key="1">
    <source>
        <dbReference type="EMBL" id="QJA87393.1"/>
    </source>
</evidence>
<reference evidence="1" key="1">
    <citation type="submission" date="2020-03" db="EMBL/GenBank/DDBJ databases">
        <title>The deep terrestrial virosphere.</title>
        <authorList>
            <person name="Holmfeldt K."/>
            <person name="Nilsson E."/>
            <person name="Simone D."/>
            <person name="Lopez-Fernandez M."/>
            <person name="Wu X."/>
            <person name="de Brujin I."/>
            <person name="Lundin D."/>
            <person name="Andersson A."/>
            <person name="Bertilsson S."/>
            <person name="Dopson M."/>
        </authorList>
    </citation>
    <scope>NUCLEOTIDE SEQUENCE</scope>
    <source>
        <strain evidence="1">MM415B03003</strain>
    </source>
</reference>
<dbReference type="EMBL" id="MT142702">
    <property type="protein sequence ID" value="QJA87393.1"/>
    <property type="molecule type" value="Genomic_DNA"/>
</dbReference>
<protein>
    <submittedName>
        <fullName evidence="1">Putative terminase</fullName>
    </submittedName>
</protein>
<dbReference type="AlphaFoldDB" id="A0A6M3KYV0"/>
<gene>
    <name evidence="1" type="ORF">MM415B03003_0010</name>
</gene>
<sequence>MTFVGSRDKTNDFFHIFTPYTARPGRDEEWYNKRKSELTPEDLGGLTPELYMEQAYPRSIEEALRVGGTASAFDSDVISEMMLETKNPVKLPDKDIDYNIINIYKPFSLGHYYISAADIAHGVGKDYSVAGIMDVKTGEVCADIMRNDLPAESFAEHYLKMLELYRKPKAAPEDNDIGHTVIMKMQQANYKHFIYQDDKKTKAGWHTGDNNRRKALENLIPAVNNRQIIVYNQKGVEQLSQLIRNVEKAGRIEASSGGNDDYAMMLAICWANKDKVDIVEWKDTTIHTLH</sequence>
<name>A0A6M3KYV0_9ZZZZ</name>
<proteinExistence type="predicted"/>